<dbReference type="Pfam" id="PF11325">
    <property type="entry name" value="DUF3127"/>
    <property type="match status" value="1"/>
</dbReference>
<evidence type="ECO:0000313" key="2">
    <source>
        <dbReference type="Proteomes" id="UP000465010"/>
    </source>
</evidence>
<gene>
    <name evidence="1" type="ORF">morran91_gp041</name>
</gene>
<reference evidence="1" key="1">
    <citation type="journal article" date="2020" name="Viruses">
        <title>Diversity and Host Interactions Among Virulent and Temperate Baltic Sea Flavobacterium Phages.</title>
        <authorList>
            <person name="Nilsson E."/>
            <person name="Bayfield O.W."/>
            <person name="Lundin D."/>
            <person name="Antson A.A."/>
            <person name="Holmfeldt K."/>
        </authorList>
    </citation>
    <scope>NUCLEOTIDE SEQUENCE [LARGE SCALE GENOMIC DNA]</scope>
</reference>
<keyword evidence="2" id="KW-1185">Reference proteome</keyword>
<dbReference type="Proteomes" id="UP000465010">
    <property type="component" value="Segment"/>
</dbReference>
<sequence length="119" mass="13046">MSEVIGKVILVGNTEEVGQNGFTKRVIVVETAEQYPQKLAIDFVKDKTSLLDKFKVGDNVSVGINLRGSEYNGRYFVNLQGWKINSNDADTTAPVKQSAKAPVDIDLLGRIDSADDLPF</sequence>
<accession>A0A6B9LLC3</accession>
<evidence type="ECO:0000313" key="1">
    <source>
        <dbReference type="EMBL" id="QHB39575.1"/>
    </source>
</evidence>
<protein>
    <recommendedName>
        <fullName evidence="3">DUF3127 domain-containing protein</fullName>
    </recommendedName>
</protein>
<dbReference type="InterPro" id="IPR021474">
    <property type="entry name" value="DUF3127"/>
</dbReference>
<evidence type="ECO:0008006" key="3">
    <source>
        <dbReference type="Google" id="ProtNLM"/>
    </source>
</evidence>
<organism evidence="1 2">
    <name type="scientific">Flavobacterium phage vB_FspS_morran9-1</name>
    <dbReference type="NCBI Taxonomy" id="2686258"/>
    <lineage>
        <taxon>Viruses</taxon>
        <taxon>Duplodnaviria</taxon>
        <taxon>Heunggongvirae</taxon>
        <taxon>Uroviricota</taxon>
        <taxon>Caudoviricetes</taxon>
        <taxon>Lillamyvirus</taxon>
        <taxon>Lillamyvirus morran</taxon>
    </lineage>
</organism>
<proteinExistence type="predicted"/>
<name>A0A6B9LLC3_9CAUD</name>
<dbReference type="EMBL" id="MN812219">
    <property type="protein sequence ID" value="QHB39575.1"/>
    <property type="molecule type" value="Genomic_DNA"/>
</dbReference>